<keyword evidence="3" id="KW-1185">Reference proteome</keyword>
<dbReference type="Proteomes" id="UP000634136">
    <property type="component" value="Unassembled WGS sequence"/>
</dbReference>
<dbReference type="PANTHER" id="PTHR36374">
    <property type="entry name" value="OS01G0969000 PROTEIN"/>
    <property type="match status" value="1"/>
</dbReference>
<name>A0A834T7X3_9FABA</name>
<dbReference type="OrthoDB" id="1892038at2759"/>
<evidence type="ECO:0000313" key="2">
    <source>
        <dbReference type="EMBL" id="KAF7811544.1"/>
    </source>
</evidence>
<dbReference type="GO" id="GO:0009507">
    <property type="term" value="C:chloroplast"/>
    <property type="evidence" value="ECO:0007669"/>
    <property type="project" value="TreeGrafter"/>
</dbReference>
<organism evidence="2 3">
    <name type="scientific">Senna tora</name>
    <dbReference type="NCBI Taxonomy" id="362788"/>
    <lineage>
        <taxon>Eukaryota</taxon>
        <taxon>Viridiplantae</taxon>
        <taxon>Streptophyta</taxon>
        <taxon>Embryophyta</taxon>
        <taxon>Tracheophyta</taxon>
        <taxon>Spermatophyta</taxon>
        <taxon>Magnoliopsida</taxon>
        <taxon>eudicotyledons</taxon>
        <taxon>Gunneridae</taxon>
        <taxon>Pentapetalae</taxon>
        <taxon>rosids</taxon>
        <taxon>fabids</taxon>
        <taxon>Fabales</taxon>
        <taxon>Fabaceae</taxon>
        <taxon>Caesalpinioideae</taxon>
        <taxon>Cassia clade</taxon>
        <taxon>Senna</taxon>
    </lineage>
</organism>
<feature type="compositionally biased region" description="Basic and acidic residues" evidence="1">
    <location>
        <begin position="99"/>
        <end position="114"/>
    </location>
</feature>
<comment type="caution">
    <text evidence="2">The sequence shown here is derived from an EMBL/GenBank/DDBJ whole genome shotgun (WGS) entry which is preliminary data.</text>
</comment>
<gene>
    <name evidence="2" type="ORF">G2W53_032520</name>
</gene>
<sequence>MAKNNEIVMKDEDPKSPRIAFPFFPNFKFDLPFLKPNPSPSGKEEEGRRTAAVVGGDEGGNTNESLNKPGFVRFPKSQVVYALGAILISRWVWARWNERKGKGRSPNDENKPSDEGEGGSSDQ</sequence>
<proteinExistence type="predicted"/>
<feature type="region of interest" description="Disordered" evidence="1">
    <location>
        <begin position="99"/>
        <end position="123"/>
    </location>
</feature>
<dbReference type="PANTHER" id="PTHR36374:SF1">
    <property type="entry name" value="OS01G0969000 PROTEIN"/>
    <property type="match status" value="1"/>
</dbReference>
<dbReference type="AlphaFoldDB" id="A0A834T7X3"/>
<evidence type="ECO:0000313" key="3">
    <source>
        <dbReference type="Proteomes" id="UP000634136"/>
    </source>
</evidence>
<feature type="region of interest" description="Disordered" evidence="1">
    <location>
        <begin position="35"/>
        <end position="69"/>
    </location>
</feature>
<dbReference type="EMBL" id="JAAIUW010000010">
    <property type="protein sequence ID" value="KAF7811544.1"/>
    <property type="molecule type" value="Genomic_DNA"/>
</dbReference>
<evidence type="ECO:0000256" key="1">
    <source>
        <dbReference type="SAM" id="MobiDB-lite"/>
    </source>
</evidence>
<reference evidence="2" key="1">
    <citation type="submission" date="2020-09" db="EMBL/GenBank/DDBJ databases">
        <title>Genome-Enabled Discovery of Anthraquinone Biosynthesis in Senna tora.</title>
        <authorList>
            <person name="Kang S.-H."/>
            <person name="Pandey R.P."/>
            <person name="Lee C.-M."/>
            <person name="Sim J.-S."/>
            <person name="Jeong J.-T."/>
            <person name="Choi B.-S."/>
            <person name="Jung M."/>
            <person name="Ginzburg D."/>
            <person name="Zhao K."/>
            <person name="Won S.Y."/>
            <person name="Oh T.-J."/>
            <person name="Yu Y."/>
            <person name="Kim N.-H."/>
            <person name="Lee O.R."/>
            <person name="Lee T.-H."/>
            <person name="Bashyal P."/>
            <person name="Kim T.-S."/>
            <person name="Lee W.-H."/>
            <person name="Kawkins C."/>
            <person name="Kim C.-K."/>
            <person name="Kim J.S."/>
            <person name="Ahn B.O."/>
            <person name="Rhee S.Y."/>
            <person name="Sohng J.K."/>
        </authorList>
    </citation>
    <scope>NUCLEOTIDE SEQUENCE</scope>
    <source>
        <tissue evidence="2">Leaf</tissue>
    </source>
</reference>
<accession>A0A834T7X3</accession>
<protein>
    <submittedName>
        <fullName evidence="2">Uncharacterized protein</fullName>
    </submittedName>
</protein>